<keyword evidence="3" id="KW-1003">Cell membrane</keyword>
<organism evidence="9 10">
    <name type="scientific">Bacillus subtilis</name>
    <dbReference type="NCBI Taxonomy" id="1423"/>
    <lineage>
        <taxon>Bacteria</taxon>
        <taxon>Bacillati</taxon>
        <taxon>Bacillota</taxon>
        <taxon>Bacilli</taxon>
        <taxon>Bacillales</taxon>
        <taxon>Bacillaceae</taxon>
        <taxon>Bacillus</taxon>
    </lineage>
</organism>
<evidence type="ECO:0000259" key="8">
    <source>
        <dbReference type="PROSITE" id="PS50850"/>
    </source>
</evidence>
<dbReference type="Pfam" id="PF12832">
    <property type="entry name" value="MFS_1_like"/>
    <property type="match status" value="1"/>
</dbReference>
<feature type="domain" description="Major facilitator superfamily (MFS) profile" evidence="8">
    <location>
        <begin position="206"/>
        <end position="400"/>
    </location>
</feature>
<dbReference type="CDD" id="cd17335">
    <property type="entry name" value="MFS_MFSD6"/>
    <property type="match status" value="1"/>
</dbReference>
<evidence type="ECO:0000313" key="9">
    <source>
        <dbReference type="EMBL" id="KIU06186.1"/>
    </source>
</evidence>
<evidence type="ECO:0000256" key="6">
    <source>
        <dbReference type="ARBA" id="ARBA00023136"/>
    </source>
</evidence>
<feature type="transmembrane region" description="Helical" evidence="7">
    <location>
        <begin position="100"/>
        <end position="118"/>
    </location>
</feature>
<dbReference type="GO" id="GO:0005886">
    <property type="term" value="C:plasma membrane"/>
    <property type="evidence" value="ECO:0007669"/>
    <property type="project" value="UniProtKB-SubCell"/>
</dbReference>
<dbReference type="Gene3D" id="1.20.1250.20">
    <property type="entry name" value="MFS general substrate transporter like domains"/>
    <property type="match status" value="2"/>
</dbReference>
<dbReference type="GO" id="GO:0015213">
    <property type="term" value="F:uridine transmembrane transporter activity"/>
    <property type="evidence" value="ECO:0007669"/>
    <property type="project" value="TreeGrafter"/>
</dbReference>
<feature type="transmembrane region" description="Helical" evidence="7">
    <location>
        <begin position="295"/>
        <end position="319"/>
    </location>
</feature>
<dbReference type="AlphaFoldDB" id="A0A0D1KSN7"/>
<gene>
    <name evidence="9" type="ORF">SC09_contig4orf01242</name>
</gene>
<feature type="transmembrane region" description="Helical" evidence="7">
    <location>
        <begin position="162"/>
        <end position="181"/>
    </location>
</feature>
<feature type="transmembrane region" description="Helical" evidence="7">
    <location>
        <begin position="12"/>
        <end position="34"/>
    </location>
</feature>
<evidence type="ECO:0000256" key="3">
    <source>
        <dbReference type="ARBA" id="ARBA00022475"/>
    </source>
</evidence>
<evidence type="ECO:0000313" key="10">
    <source>
        <dbReference type="Proteomes" id="UP000032247"/>
    </source>
</evidence>
<keyword evidence="2" id="KW-0813">Transport</keyword>
<dbReference type="PATRIC" id="fig|1423.173.peg.4730"/>
<dbReference type="InterPro" id="IPR036259">
    <property type="entry name" value="MFS_trans_sf"/>
</dbReference>
<feature type="transmembrane region" description="Helical" evidence="7">
    <location>
        <begin position="331"/>
        <end position="355"/>
    </location>
</feature>
<accession>A0A0D1KSN7</accession>
<dbReference type="SUPFAM" id="SSF103473">
    <property type="entry name" value="MFS general substrate transporter"/>
    <property type="match status" value="1"/>
</dbReference>
<comment type="subcellular location">
    <subcellularLocation>
        <location evidence="1">Cell membrane</location>
        <topology evidence="1">Multi-pass membrane protein</topology>
    </subcellularLocation>
</comment>
<dbReference type="EMBL" id="JXBC01000013">
    <property type="protein sequence ID" value="KIU06186.1"/>
    <property type="molecule type" value="Genomic_DNA"/>
</dbReference>
<dbReference type="PIRSF" id="PIRSF004925">
    <property type="entry name" value="HcaT"/>
    <property type="match status" value="1"/>
</dbReference>
<feature type="transmembrane region" description="Helical" evidence="7">
    <location>
        <begin position="236"/>
        <end position="257"/>
    </location>
</feature>
<protein>
    <submittedName>
        <fullName evidence="9">Sugar permease</fullName>
    </submittedName>
</protein>
<evidence type="ECO:0000256" key="2">
    <source>
        <dbReference type="ARBA" id="ARBA00022448"/>
    </source>
</evidence>
<sequence length="400" mass="44194">MHNLQVRRHYTALKGFYLFAFLGTGSMIPLLSMYLTKEQHLSGSQVGLIMSLGPIVMIFFQPFWGMLSDYTQKTKGLLAVCTSITGIIGLAYIAFDSFPLFILIAACFAAFQSTIIPLSDSISLRYTQETNGNYGGIRLFGSLGFGVAVFAMGQVTNQLYPIHVIFIFGCAFLCIAAILASQMPGQQKTKTKVNIRKGFRELISNKTFLIFMIITFTTFAPNLANNTYFSLFLDKSGASLSAIGILFFIGVISEIPFMRFAQTFIDKMGLLNVIMLSGGVSLFRWALYFTAPSLWIIYATVFLQGVAIGLFIPAALQYVKKITPRHVEATALTMYAAIGNGFGNWFCTFAGGYIFDYVSIFAVYLLFGILSIAGFGLTLYLMKAEKNKNTLHQPAVTFKP</sequence>
<dbReference type="InterPro" id="IPR020846">
    <property type="entry name" value="MFS_dom"/>
</dbReference>
<feature type="transmembrane region" description="Helical" evidence="7">
    <location>
        <begin position="76"/>
        <end position="94"/>
    </location>
</feature>
<proteinExistence type="predicted"/>
<feature type="transmembrane region" description="Helical" evidence="7">
    <location>
        <begin position="46"/>
        <end position="64"/>
    </location>
</feature>
<dbReference type="InterPro" id="IPR024989">
    <property type="entry name" value="MFS_assoc_dom"/>
</dbReference>
<feature type="transmembrane region" description="Helical" evidence="7">
    <location>
        <begin position="269"/>
        <end position="289"/>
    </location>
</feature>
<keyword evidence="4 7" id="KW-0812">Transmembrane</keyword>
<evidence type="ECO:0000256" key="7">
    <source>
        <dbReference type="SAM" id="Phobius"/>
    </source>
</evidence>
<dbReference type="InterPro" id="IPR026032">
    <property type="entry name" value="HcaT-like"/>
</dbReference>
<name>A0A0D1KSN7_BACIU</name>
<evidence type="ECO:0000256" key="1">
    <source>
        <dbReference type="ARBA" id="ARBA00004651"/>
    </source>
</evidence>
<feature type="transmembrane region" description="Helical" evidence="7">
    <location>
        <begin position="202"/>
        <end position="224"/>
    </location>
</feature>
<dbReference type="PANTHER" id="PTHR23522">
    <property type="entry name" value="BLL5896 PROTEIN"/>
    <property type="match status" value="1"/>
</dbReference>
<dbReference type="PANTHER" id="PTHR23522:SF4">
    <property type="entry name" value="NUCLEOSIDE PERMEASE NUPG-RELATED"/>
    <property type="match status" value="1"/>
</dbReference>
<evidence type="ECO:0000256" key="4">
    <source>
        <dbReference type="ARBA" id="ARBA00022692"/>
    </source>
</evidence>
<feature type="transmembrane region" description="Helical" evidence="7">
    <location>
        <begin position="139"/>
        <end position="156"/>
    </location>
</feature>
<keyword evidence="6 7" id="KW-0472">Membrane</keyword>
<dbReference type="Proteomes" id="UP000032247">
    <property type="component" value="Unassembled WGS sequence"/>
</dbReference>
<comment type="caution">
    <text evidence="9">The sequence shown here is derived from an EMBL/GenBank/DDBJ whole genome shotgun (WGS) entry which is preliminary data.</text>
</comment>
<keyword evidence="5 7" id="KW-1133">Transmembrane helix</keyword>
<reference evidence="9 10" key="1">
    <citation type="submission" date="2014-12" db="EMBL/GenBank/DDBJ databases">
        <title>Comparative genome analysis of Bacillus coagulans HM-08, Clostridium butyricum HM-68, Bacillus subtilis HM-66 and Bacillus licheniformis BL-09.</title>
        <authorList>
            <person name="Zhang H."/>
        </authorList>
    </citation>
    <scope>NUCLEOTIDE SEQUENCE [LARGE SCALE GENOMIC DNA]</scope>
    <source>
        <strain evidence="9 10">HM-66</strain>
    </source>
</reference>
<feature type="transmembrane region" description="Helical" evidence="7">
    <location>
        <begin position="361"/>
        <end position="382"/>
    </location>
</feature>
<evidence type="ECO:0000256" key="5">
    <source>
        <dbReference type="ARBA" id="ARBA00022989"/>
    </source>
</evidence>
<dbReference type="PROSITE" id="PS50850">
    <property type="entry name" value="MFS"/>
    <property type="match status" value="1"/>
</dbReference>
<dbReference type="GO" id="GO:0015212">
    <property type="term" value="F:cytidine transmembrane transporter activity"/>
    <property type="evidence" value="ECO:0007669"/>
    <property type="project" value="TreeGrafter"/>
</dbReference>